<dbReference type="Pfam" id="PF01906">
    <property type="entry name" value="YbjQ_1"/>
    <property type="match status" value="1"/>
</dbReference>
<dbReference type="EMBL" id="CP016895">
    <property type="protein sequence ID" value="AOA57620.1"/>
    <property type="molecule type" value="Genomic_DNA"/>
</dbReference>
<comment type="similarity">
    <text evidence="1">Belongs to the UPF0145 family.</text>
</comment>
<evidence type="ECO:0000313" key="3">
    <source>
        <dbReference type="Proteomes" id="UP000093391"/>
    </source>
</evidence>
<dbReference type="STRING" id="1789224.BFG52_04120"/>
<dbReference type="AlphaFoldDB" id="A0A1B2LXG3"/>
<organism evidence="2 3">
    <name type="scientific">Acinetobacter larvae</name>
    <dbReference type="NCBI Taxonomy" id="1789224"/>
    <lineage>
        <taxon>Bacteria</taxon>
        <taxon>Pseudomonadati</taxon>
        <taxon>Pseudomonadota</taxon>
        <taxon>Gammaproteobacteria</taxon>
        <taxon>Moraxellales</taxon>
        <taxon>Moraxellaceae</taxon>
        <taxon>Acinetobacter</taxon>
    </lineage>
</organism>
<accession>A0A1B2LXG3</accession>
<name>A0A1B2LXG3_9GAMM</name>
<reference evidence="2 3" key="1">
    <citation type="submission" date="2016-08" db="EMBL/GenBank/DDBJ databases">
        <authorList>
            <person name="Seilhamer J.J."/>
        </authorList>
    </citation>
    <scope>NUCLEOTIDE SEQUENCE [LARGE SCALE GENOMIC DNA]</scope>
    <source>
        <strain evidence="2 3">BRTC-1</strain>
    </source>
</reference>
<dbReference type="OrthoDB" id="530049at2"/>
<dbReference type="Proteomes" id="UP000093391">
    <property type="component" value="Chromosome"/>
</dbReference>
<evidence type="ECO:0000313" key="2">
    <source>
        <dbReference type="EMBL" id="AOA57620.1"/>
    </source>
</evidence>
<dbReference type="PANTHER" id="PTHR34068">
    <property type="entry name" value="UPF0145 PROTEIN YBJQ"/>
    <property type="match status" value="1"/>
</dbReference>
<protein>
    <submittedName>
        <fullName evidence="2">Metal-binding protein</fullName>
    </submittedName>
</protein>
<dbReference type="SUPFAM" id="SSF117782">
    <property type="entry name" value="YbjQ-like"/>
    <property type="match status" value="1"/>
</dbReference>
<sequence>MNAFIFKIVLFVVLFSIGWLVGRRVEQQHLQQLEQQEAQLAAISLCNERKITSSGQGQLIMSNVVISHDYFKYVLAVIRNLLGGRIQSYESVVERARREAIVRLKRQASRLGADQIAGLRLSTAQLKRRGGMIEVFAYGTALIPPVVVNNTEPYHNTDPS</sequence>
<dbReference type="InterPro" id="IPR035439">
    <property type="entry name" value="UPF0145_dom_sf"/>
</dbReference>
<keyword evidence="3" id="KW-1185">Reference proteome</keyword>
<gene>
    <name evidence="2" type="ORF">BFG52_04120</name>
</gene>
<evidence type="ECO:0000256" key="1">
    <source>
        <dbReference type="ARBA" id="ARBA00010751"/>
    </source>
</evidence>
<dbReference type="InterPro" id="IPR002765">
    <property type="entry name" value="UPF0145_YbjQ-like"/>
</dbReference>
<dbReference type="Gene3D" id="3.30.110.70">
    <property type="entry name" value="Hypothetical protein apc22750. Chain B"/>
    <property type="match status" value="1"/>
</dbReference>
<dbReference type="RefSeq" id="WP_067552959.1">
    <property type="nucleotide sequence ID" value="NZ_CP016895.1"/>
</dbReference>
<dbReference type="KEGG" id="ala:BFG52_04120"/>
<proteinExistence type="inferred from homology"/>